<keyword evidence="7" id="KW-1185">Reference proteome</keyword>
<feature type="transmembrane region" description="Helical" evidence="5">
    <location>
        <begin position="160"/>
        <end position="180"/>
    </location>
</feature>
<dbReference type="Gene3D" id="1.10.357.140">
    <property type="entry name" value="UbiA prenyltransferase"/>
    <property type="match status" value="1"/>
</dbReference>
<evidence type="ECO:0000256" key="3">
    <source>
        <dbReference type="ARBA" id="ARBA00022989"/>
    </source>
</evidence>
<dbReference type="InterPro" id="IPR050475">
    <property type="entry name" value="Prenyltransferase_related"/>
</dbReference>
<dbReference type="InterPro" id="IPR000537">
    <property type="entry name" value="UbiA_prenyltransferase"/>
</dbReference>
<dbReference type="EMBL" id="JBFCZG010000008">
    <property type="protein sequence ID" value="KAL3419497.1"/>
    <property type="molecule type" value="Genomic_DNA"/>
</dbReference>
<comment type="subcellular location">
    <subcellularLocation>
        <location evidence="1">Membrane</location>
        <topology evidence="1">Multi-pass membrane protein</topology>
    </subcellularLocation>
</comment>
<dbReference type="CDD" id="cd13965">
    <property type="entry name" value="PT_UbiA_3"/>
    <property type="match status" value="1"/>
</dbReference>
<dbReference type="InterPro" id="IPR044878">
    <property type="entry name" value="UbiA_sf"/>
</dbReference>
<evidence type="ECO:0000313" key="6">
    <source>
        <dbReference type="EMBL" id="KAL3419497.1"/>
    </source>
</evidence>
<feature type="transmembrane region" description="Helical" evidence="5">
    <location>
        <begin position="186"/>
        <end position="204"/>
    </location>
</feature>
<feature type="transmembrane region" description="Helical" evidence="5">
    <location>
        <begin position="216"/>
        <end position="235"/>
    </location>
</feature>
<evidence type="ECO:0000313" key="7">
    <source>
        <dbReference type="Proteomes" id="UP001629113"/>
    </source>
</evidence>
<evidence type="ECO:0000256" key="4">
    <source>
        <dbReference type="ARBA" id="ARBA00023136"/>
    </source>
</evidence>
<evidence type="ECO:0000256" key="1">
    <source>
        <dbReference type="ARBA" id="ARBA00004141"/>
    </source>
</evidence>
<keyword evidence="4 5" id="KW-0472">Membrane</keyword>
<comment type="caution">
    <text evidence="6">The sequence shown here is derived from an EMBL/GenBank/DDBJ whole genome shotgun (WGS) entry which is preliminary data.</text>
</comment>
<dbReference type="Proteomes" id="UP001629113">
    <property type="component" value="Unassembled WGS sequence"/>
</dbReference>
<reference evidence="6 7" key="1">
    <citation type="submission" date="2024-06" db="EMBL/GenBank/DDBJ databases">
        <title>Complete genome of Phlyctema vagabunda strain 19-DSS-EL-015.</title>
        <authorList>
            <person name="Fiorenzani C."/>
        </authorList>
    </citation>
    <scope>NUCLEOTIDE SEQUENCE [LARGE SCALE GENOMIC DNA]</scope>
    <source>
        <strain evidence="6 7">19-DSS-EL-015</strain>
    </source>
</reference>
<evidence type="ECO:0000256" key="5">
    <source>
        <dbReference type="SAM" id="Phobius"/>
    </source>
</evidence>
<keyword evidence="2 5" id="KW-0812">Transmembrane</keyword>
<name>A0ABR4P8J6_9HELO</name>
<keyword evidence="3 5" id="KW-1133">Transmembrane helix</keyword>
<feature type="transmembrane region" description="Helical" evidence="5">
    <location>
        <begin position="44"/>
        <end position="73"/>
    </location>
</feature>
<accession>A0ABR4P8J6</accession>
<dbReference type="Pfam" id="PF01040">
    <property type="entry name" value="UbiA"/>
    <property type="match status" value="1"/>
</dbReference>
<sequence length="236" mass="26416">MILLICDTGNQKLPESILEDRINKPWRPLPTGRLSSLEARRLQFFLIPIGILVVHLCMGHALQPFVGVLILTWMYNDLGGSEDHYIIRNLCNAAAFVCFSTGSTLVASGNDARLTRHGQNWVCMIGLIVVTTIQMQDLPDIDGDAVRGRETMPLTAGDTFARWSVAVPVLCWSFIGPIFWHLPLLAYSPTVFIGGLLSFRVLAYRQIIADQKTWKLWCLWIISIYLLPLMGGLTGF</sequence>
<dbReference type="PANTHER" id="PTHR42723">
    <property type="entry name" value="CHLOROPHYLL SYNTHASE"/>
    <property type="match status" value="1"/>
</dbReference>
<gene>
    <name evidence="6" type="ORF">PVAG01_09719</name>
</gene>
<feature type="transmembrane region" description="Helical" evidence="5">
    <location>
        <begin position="85"/>
        <end position="107"/>
    </location>
</feature>
<protein>
    <submittedName>
        <fullName evidence="6">UbiA prenyltransferase</fullName>
    </submittedName>
</protein>
<organism evidence="6 7">
    <name type="scientific">Phlyctema vagabunda</name>
    <dbReference type="NCBI Taxonomy" id="108571"/>
    <lineage>
        <taxon>Eukaryota</taxon>
        <taxon>Fungi</taxon>
        <taxon>Dikarya</taxon>
        <taxon>Ascomycota</taxon>
        <taxon>Pezizomycotina</taxon>
        <taxon>Leotiomycetes</taxon>
        <taxon>Helotiales</taxon>
        <taxon>Dermateaceae</taxon>
        <taxon>Phlyctema</taxon>
    </lineage>
</organism>
<proteinExistence type="predicted"/>
<dbReference type="PANTHER" id="PTHR42723:SF1">
    <property type="entry name" value="CHLOROPHYLL SYNTHASE, CHLOROPLASTIC"/>
    <property type="match status" value="1"/>
</dbReference>
<evidence type="ECO:0000256" key="2">
    <source>
        <dbReference type="ARBA" id="ARBA00022692"/>
    </source>
</evidence>